<dbReference type="OrthoDB" id="8910477at2"/>
<protein>
    <submittedName>
        <fullName evidence="1">Uncharacterized protein</fullName>
    </submittedName>
</protein>
<dbReference type="RefSeq" id="WP_135249469.1">
    <property type="nucleotide sequence ID" value="NZ_SMLK01000002.1"/>
</dbReference>
<organism evidence="1 2">
    <name type="scientific">Ramlibacter humi</name>
    <dbReference type="NCBI Taxonomy" id="2530451"/>
    <lineage>
        <taxon>Bacteria</taxon>
        <taxon>Pseudomonadati</taxon>
        <taxon>Pseudomonadota</taxon>
        <taxon>Betaproteobacteria</taxon>
        <taxon>Burkholderiales</taxon>
        <taxon>Comamonadaceae</taxon>
        <taxon>Ramlibacter</taxon>
    </lineage>
</organism>
<dbReference type="Proteomes" id="UP000297839">
    <property type="component" value="Unassembled WGS sequence"/>
</dbReference>
<accession>A0A4Z0BZ74</accession>
<dbReference type="EMBL" id="SMLK01000002">
    <property type="protein sequence ID" value="TFZ03844.1"/>
    <property type="molecule type" value="Genomic_DNA"/>
</dbReference>
<sequence>MGTLGFVDTLPSQPGKDSLEEVLGPICGYYLACYSVESLEGFYGYAKVCGQRPESVWGASAQAKVVAGPLGSPEAAITAVVDAATLKLARRIEERETLLYSWRSTEPGAASA</sequence>
<evidence type="ECO:0000313" key="1">
    <source>
        <dbReference type="EMBL" id="TFZ03844.1"/>
    </source>
</evidence>
<reference evidence="1 2" key="1">
    <citation type="submission" date="2019-03" db="EMBL/GenBank/DDBJ databases">
        <title>Ramlibacter sp. 18x22-1, whole genome shotgun sequence.</title>
        <authorList>
            <person name="Zhang X."/>
            <person name="Feng G."/>
            <person name="Zhu H."/>
        </authorList>
    </citation>
    <scope>NUCLEOTIDE SEQUENCE [LARGE SCALE GENOMIC DNA]</scope>
    <source>
        <strain evidence="1 2">18x22-1</strain>
    </source>
</reference>
<comment type="caution">
    <text evidence="1">The sequence shown here is derived from an EMBL/GenBank/DDBJ whole genome shotgun (WGS) entry which is preliminary data.</text>
</comment>
<evidence type="ECO:0000313" key="2">
    <source>
        <dbReference type="Proteomes" id="UP000297839"/>
    </source>
</evidence>
<name>A0A4Z0BZ74_9BURK</name>
<proteinExistence type="predicted"/>
<keyword evidence="2" id="KW-1185">Reference proteome</keyword>
<gene>
    <name evidence="1" type="ORF">EZ216_09340</name>
</gene>
<dbReference type="AlphaFoldDB" id="A0A4Z0BZ74"/>